<dbReference type="KEGG" id="ccai:NAS2_1601"/>
<evidence type="ECO:0000313" key="1">
    <source>
        <dbReference type="EMBL" id="BBE42977.1"/>
    </source>
</evidence>
<reference evidence="1 2" key="1">
    <citation type="journal article" date="2019" name="ISME J.">
        <title>Isolation and characterization of a thermophilic sulfur- and iron-reducing thaumarchaeote from a terrestrial acidic hot spring.</title>
        <authorList>
            <person name="Kato S."/>
            <person name="Itoh T."/>
            <person name="Yuki M."/>
            <person name="Nagamori M."/>
            <person name="Ohnishi M."/>
            <person name="Uematsu K."/>
            <person name="Suzuki K."/>
            <person name="Takashina T."/>
            <person name="Ohkuma M."/>
        </authorList>
    </citation>
    <scope>NUCLEOTIDE SEQUENCE [LARGE SCALE GENOMIC DNA]</scope>
    <source>
        <strain evidence="1 2">NAS-02</strain>
    </source>
</reference>
<evidence type="ECO:0000313" key="2">
    <source>
        <dbReference type="Proteomes" id="UP000509448"/>
    </source>
</evidence>
<keyword evidence="2" id="KW-1185">Reference proteome</keyword>
<proteinExistence type="predicted"/>
<dbReference type="Proteomes" id="UP000509448">
    <property type="component" value="Chromosome"/>
</dbReference>
<organism evidence="1 2">
    <name type="scientific">Conexivisphaera calida</name>
    <dbReference type="NCBI Taxonomy" id="1874277"/>
    <lineage>
        <taxon>Archaea</taxon>
        <taxon>Nitrososphaerota</taxon>
        <taxon>Conexivisphaeria</taxon>
        <taxon>Conexivisphaerales</taxon>
        <taxon>Conexivisphaeraceae</taxon>
        <taxon>Conexivisphaera</taxon>
    </lineage>
</organism>
<sequence length="61" mass="6642">MARVPGGMRVILMAHRTGATLSARAVASSACARNFRSTMDMGAVILKYLYRVLREVRASLS</sequence>
<protein>
    <submittedName>
        <fullName evidence="1">Uncharacterized protein</fullName>
    </submittedName>
</protein>
<accession>A0A4P2VGH3</accession>
<dbReference type="EMBL" id="AP018732">
    <property type="protein sequence ID" value="BBE42977.1"/>
    <property type="molecule type" value="Genomic_DNA"/>
</dbReference>
<name>A0A4P2VGH3_9ARCH</name>
<dbReference type="AlphaFoldDB" id="A0A4P2VGH3"/>
<gene>
    <name evidence="1" type="ORF">NAS2_1601</name>
</gene>